<dbReference type="AlphaFoldDB" id="T2G7N0"/>
<keyword evidence="4" id="KW-1185">Reference proteome</keyword>
<dbReference type="RefSeq" id="WP_021758722.1">
    <property type="nucleotide sequence ID" value="NC_022444.1"/>
</dbReference>
<evidence type="ECO:0000313" key="4">
    <source>
        <dbReference type="Proteomes" id="UP000016587"/>
    </source>
</evidence>
<accession>T2G7N0</accession>
<name>T2G7N0_MEGG1</name>
<evidence type="ECO:0000313" key="3">
    <source>
        <dbReference type="EMBL" id="AGW12131.1"/>
    </source>
</evidence>
<dbReference type="PANTHER" id="PTHR35024">
    <property type="entry name" value="HYPOTHETICAL CYTOSOLIC PROTEIN"/>
    <property type="match status" value="1"/>
</dbReference>
<dbReference type="eggNOG" id="COG1664">
    <property type="taxonomic scope" value="Bacteria"/>
</dbReference>
<evidence type="ECO:0000256" key="1">
    <source>
        <dbReference type="ARBA" id="ARBA00044755"/>
    </source>
</evidence>
<dbReference type="EMBL" id="CP006585">
    <property type="protein sequence ID" value="AGW12131.1"/>
    <property type="molecule type" value="Genomic_DNA"/>
</dbReference>
<dbReference type="PATRIC" id="fig|1121448.10.peg.199"/>
<dbReference type="PANTHER" id="PTHR35024:SF4">
    <property type="entry name" value="POLYMER-FORMING CYTOSKELETAL PROTEIN"/>
    <property type="match status" value="1"/>
</dbReference>
<dbReference type="Proteomes" id="UP000016587">
    <property type="component" value="Chromosome"/>
</dbReference>
<feature type="region of interest" description="Disordered" evidence="2">
    <location>
        <begin position="111"/>
        <end position="149"/>
    </location>
</feature>
<organism evidence="3 4">
    <name type="scientific">Megalodesulfovibrio gigas (strain ATCC 19364 / DSM 1382 / NCIMB 9332 / VKM B-1759)</name>
    <name type="common">Desulfovibrio gigas</name>
    <dbReference type="NCBI Taxonomy" id="1121448"/>
    <lineage>
        <taxon>Bacteria</taxon>
        <taxon>Pseudomonadati</taxon>
        <taxon>Thermodesulfobacteriota</taxon>
        <taxon>Desulfovibrionia</taxon>
        <taxon>Desulfovibrionales</taxon>
        <taxon>Desulfovibrionaceae</taxon>
        <taxon>Megalodesulfovibrio</taxon>
    </lineage>
</organism>
<dbReference type="InterPro" id="IPR007607">
    <property type="entry name" value="BacA/B"/>
</dbReference>
<sequence length="149" mass="15793">MAGKDMINAFLGAGAVFEGQLRFKGMVRIDCSFTGVIHSEGTLILGEKARVEGEIVVEQLVSNGTVIGNVTARNKATLQKNSKLVGNLATPYLDVEEGALLEGQVTMKRDGGVTANVPAPTSFDAASLPDVADQDDDAEAPKKKGWFKR</sequence>
<gene>
    <name evidence="3" type="ORF">DGI_0195</name>
</gene>
<comment type="similarity">
    <text evidence="1">Belongs to the bactofilin family.</text>
</comment>
<evidence type="ECO:0008006" key="5">
    <source>
        <dbReference type="Google" id="ProtNLM"/>
    </source>
</evidence>
<dbReference type="Pfam" id="PF04519">
    <property type="entry name" value="Bactofilin"/>
    <property type="match status" value="1"/>
</dbReference>
<evidence type="ECO:0000256" key="2">
    <source>
        <dbReference type="SAM" id="MobiDB-lite"/>
    </source>
</evidence>
<reference evidence="4" key="2">
    <citation type="submission" date="2013-07" db="EMBL/GenBank/DDBJ databases">
        <authorList>
            <person name="Morais-Silva F.O."/>
            <person name="Rezende A.M."/>
            <person name="Pimentel C."/>
            <person name="Resende D.M."/>
            <person name="Santos C.I."/>
            <person name="Clemente C."/>
            <person name="de Oliveira L.M."/>
            <person name="da Silva S.M."/>
            <person name="Costa D.A."/>
            <person name="Varela-Raposo A."/>
            <person name="Horacio E.C.A."/>
            <person name="Matos M."/>
            <person name="Flores O."/>
            <person name="Ruiz J.C."/>
            <person name="Rodrigues-Pousada C."/>
        </authorList>
    </citation>
    <scope>NUCLEOTIDE SEQUENCE [LARGE SCALE GENOMIC DNA]</scope>
    <source>
        <strain evidence="4">ATCC 19364 / DSM 1382 / NCIMB 9332 / VKM B-1759</strain>
    </source>
</reference>
<dbReference type="OrthoDB" id="9789407at2"/>
<dbReference type="HOGENOM" id="CLU_072799_4_1_7"/>
<proteinExistence type="inferred from homology"/>
<dbReference type="KEGG" id="dgg:DGI_0195"/>
<reference evidence="3 4" key="1">
    <citation type="journal article" date="2013" name="J. Bacteriol.">
        <title>Roles of HynAB and Ech, the only two hydrogenases found in the model sulfate reducer Desulfovibrio gigas.</title>
        <authorList>
            <person name="Morais-Silva F.O."/>
            <person name="Santos C.I."/>
            <person name="Rodrigues R."/>
            <person name="Pereira I.A."/>
            <person name="Rodrigues-Pousada C."/>
        </authorList>
    </citation>
    <scope>NUCLEOTIDE SEQUENCE [LARGE SCALE GENOMIC DNA]</scope>
    <source>
        <strain evidence="4">ATCC 19364 / DSM 1382 / NCIMB 9332 / VKM B-1759</strain>
    </source>
</reference>
<dbReference type="STRING" id="1121448.DGI_0195"/>
<protein>
    <recommendedName>
        <fullName evidence="5">Polymer-forming cytoskeletal protein</fullName>
    </recommendedName>
</protein>